<evidence type="ECO:0000313" key="1">
    <source>
        <dbReference type="EMBL" id="KXT07984.1"/>
    </source>
</evidence>
<sequence length="152" mass="17369">MSEPGLPRLEEDSAFFNAKTPSFTKLQSKLKSLIILRYQLHAIERQTSPSHIHSVFSINAAPFSHYQTTAHLDIQHQSRTRHNYSIQSHFNINIFQSMGHNINRHRTRTADDFLRLRTCVLDVADADTINGISTSNVLACEPTARATWLVQR</sequence>
<keyword evidence="2" id="KW-1185">Reference proteome</keyword>
<accession>A0A139HZT3</accession>
<dbReference type="Proteomes" id="UP000073492">
    <property type="component" value="Unassembled WGS sequence"/>
</dbReference>
<proteinExistence type="predicted"/>
<name>A0A139HZT3_9PEZI</name>
<organism evidence="1 2">
    <name type="scientific">Pseudocercospora musae</name>
    <dbReference type="NCBI Taxonomy" id="113226"/>
    <lineage>
        <taxon>Eukaryota</taxon>
        <taxon>Fungi</taxon>
        <taxon>Dikarya</taxon>
        <taxon>Ascomycota</taxon>
        <taxon>Pezizomycotina</taxon>
        <taxon>Dothideomycetes</taxon>
        <taxon>Dothideomycetidae</taxon>
        <taxon>Mycosphaerellales</taxon>
        <taxon>Mycosphaerellaceae</taxon>
        <taxon>Pseudocercospora</taxon>
    </lineage>
</organism>
<reference evidence="1 2" key="1">
    <citation type="submission" date="2015-07" db="EMBL/GenBank/DDBJ databases">
        <title>Comparative genomics of the Sigatoka disease complex on banana suggests a link between parallel evolutionary changes in Pseudocercospora fijiensis and Pseudocercospora eumusae and increased virulence on the banana host.</title>
        <authorList>
            <person name="Chang T.-C."/>
            <person name="Salvucci A."/>
            <person name="Crous P.W."/>
            <person name="Stergiopoulos I."/>
        </authorList>
    </citation>
    <scope>NUCLEOTIDE SEQUENCE [LARGE SCALE GENOMIC DNA]</scope>
    <source>
        <strain evidence="1 2">CBS 116634</strain>
    </source>
</reference>
<evidence type="ECO:0000313" key="2">
    <source>
        <dbReference type="Proteomes" id="UP000073492"/>
    </source>
</evidence>
<protein>
    <submittedName>
        <fullName evidence="1">Uncharacterized protein</fullName>
    </submittedName>
</protein>
<dbReference type="AlphaFoldDB" id="A0A139HZT3"/>
<gene>
    <name evidence="1" type="ORF">AC579_1107</name>
</gene>
<comment type="caution">
    <text evidence="1">The sequence shown here is derived from an EMBL/GenBank/DDBJ whole genome shotgun (WGS) entry which is preliminary data.</text>
</comment>
<dbReference type="EMBL" id="LFZO01000505">
    <property type="protein sequence ID" value="KXT07984.1"/>
    <property type="molecule type" value="Genomic_DNA"/>
</dbReference>